<sequence length="148" mass="16619">MLKKLFYFAVSIVIILLLALSISSNQINTSFIGLEINIKSATVQSLTHASTHVLNDISVINIIDSALSVGAITGVNQAANFNHSVQLLIEYLFIALLTLFIVVVNYRHFKLAIALPPWYLLLKHHSRLSISGWKITNLQYQFKLTYPH</sequence>
<protein>
    <submittedName>
        <fullName evidence="2">Uncharacterized protein</fullName>
    </submittedName>
</protein>
<feature type="transmembrane region" description="Helical" evidence="1">
    <location>
        <begin position="5"/>
        <end position="24"/>
    </location>
</feature>
<reference evidence="2 3" key="1">
    <citation type="submission" date="2020-08" db="EMBL/GenBank/DDBJ databases">
        <title>Genomic Encyclopedia of Type Strains, Phase IV (KMG-IV): sequencing the most valuable type-strain genomes for metagenomic binning, comparative biology and taxonomic classification.</title>
        <authorList>
            <person name="Goeker M."/>
        </authorList>
    </citation>
    <scope>NUCLEOTIDE SEQUENCE [LARGE SCALE GENOMIC DNA]</scope>
    <source>
        <strain evidence="2 3">DSM 26287</strain>
    </source>
</reference>
<keyword evidence="3" id="KW-1185">Reference proteome</keyword>
<keyword evidence="1" id="KW-0812">Transmembrane</keyword>
<evidence type="ECO:0000313" key="2">
    <source>
        <dbReference type="EMBL" id="MBB6543778.1"/>
    </source>
</evidence>
<organism evidence="2 3">
    <name type="scientific">Thalassotalea piscium</name>
    <dbReference type="NCBI Taxonomy" id="1230533"/>
    <lineage>
        <taxon>Bacteria</taxon>
        <taxon>Pseudomonadati</taxon>
        <taxon>Pseudomonadota</taxon>
        <taxon>Gammaproteobacteria</taxon>
        <taxon>Alteromonadales</taxon>
        <taxon>Colwelliaceae</taxon>
        <taxon>Thalassotalea</taxon>
    </lineage>
</organism>
<gene>
    <name evidence="2" type="ORF">HNQ55_002300</name>
</gene>
<keyword evidence="1" id="KW-1133">Transmembrane helix</keyword>
<comment type="caution">
    <text evidence="2">The sequence shown here is derived from an EMBL/GenBank/DDBJ whole genome shotgun (WGS) entry which is preliminary data.</text>
</comment>
<dbReference type="Proteomes" id="UP000537141">
    <property type="component" value="Unassembled WGS sequence"/>
</dbReference>
<dbReference type="AlphaFoldDB" id="A0A7X0TU32"/>
<name>A0A7X0TU32_9GAMM</name>
<evidence type="ECO:0000313" key="3">
    <source>
        <dbReference type="Proteomes" id="UP000537141"/>
    </source>
</evidence>
<keyword evidence="1" id="KW-0472">Membrane</keyword>
<proteinExistence type="predicted"/>
<dbReference type="RefSeq" id="WP_184424558.1">
    <property type="nucleotide sequence ID" value="NZ_AP027362.1"/>
</dbReference>
<feature type="transmembrane region" description="Helical" evidence="1">
    <location>
        <begin position="88"/>
        <end position="106"/>
    </location>
</feature>
<dbReference type="EMBL" id="JACHHU010000019">
    <property type="protein sequence ID" value="MBB6543778.1"/>
    <property type="molecule type" value="Genomic_DNA"/>
</dbReference>
<accession>A0A7X0TU32</accession>
<evidence type="ECO:0000256" key="1">
    <source>
        <dbReference type="SAM" id="Phobius"/>
    </source>
</evidence>